<reference evidence="10" key="1">
    <citation type="journal article" date="2014" name="Int. J. Syst. Evol. Microbiol.">
        <title>Complete genome sequence of Corynebacterium casei LMG S-19264T (=DSM 44701T), isolated from a smear-ripened cheese.</title>
        <authorList>
            <consortium name="US DOE Joint Genome Institute (JGI-PGF)"/>
            <person name="Walter F."/>
            <person name="Albersmeier A."/>
            <person name="Kalinowski J."/>
            <person name="Ruckert C."/>
        </authorList>
    </citation>
    <scope>NUCLEOTIDE SEQUENCE</scope>
    <source>
        <strain evidence="10">CGMCC 4.7306</strain>
    </source>
</reference>
<comment type="subcellular location">
    <subcellularLocation>
        <location evidence="1">Membrane</location>
        <topology evidence="1">Multi-pass membrane protein</topology>
    </subcellularLocation>
</comment>
<feature type="region of interest" description="Disordered" evidence="7">
    <location>
        <begin position="514"/>
        <end position="548"/>
    </location>
</feature>
<dbReference type="Gene3D" id="3.90.550.10">
    <property type="entry name" value="Spore Coat Polysaccharide Biosynthesis Protein SpsA, Chain A"/>
    <property type="match status" value="1"/>
</dbReference>
<dbReference type="PANTHER" id="PTHR43867">
    <property type="entry name" value="CELLULOSE SYNTHASE CATALYTIC SUBUNIT A [UDP-FORMING]"/>
    <property type="match status" value="1"/>
</dbReference>
<evidence type="ECO:0000256" key="1">
    <source>
        <dbReference type="ARBA" id="ARBA00004141"/>
    </source>
</evidence>
<comment type="caution">
    <text evidence="10">The sequence shown here is derived from an EMBL/GenBank/DDBJ whole genome shotgun (WGS) entry which is preliminary data.</text>
</comment>
<organism evidence="10 11">
    <name type="scientific">Microlunatus endophyticus</name>
    <dbReference type="NCBI Taxonomy" id="1716077"/>
    <lineage>
        <taxon>Bacteria</taxon>
        <taxon>Bacillati</taxon>
        <taxon>Actinomycetota</taxon>
        <taxon>Actinomycetes</taxon>
        <taxon>Propionibacteriales</taxon>
        <taxon>Propionibacteriaceae</taxon>
        <taxon>Microlunatus</taxon>
    </lineage>
</organism>
<dbReference type="CDD" id="cd06421">
    <property type="entry name" value="CESA_CelA_like"/>
    <property type="match status" value="1"/>
</dbReference>
<name>A0A917S9V4_9ACTN</name>
<evidence type="ECO:0000256" key="4">
    <source>
        <dbReference type="ARBA" id="ARBA00022692"/>
    </source>
</evidence>
<keyword evidence="4 8" id="KW-0812">Transmembrane</keyword>
<feature type="transmembrane region" description="Helical" evidence="8">
    <location>
        <begin position="70"/>
        <end position="91"/>
    </location>
</feature>
<keyword evidence="11" id="KW-1185">Reference proteome</keyword>
<evidence type="ECO:0000256" key="3">
    <source>
        <dbReference type="ARBA" id="ARBA00022679"/>
    </source>
</evidence>
<dbReference type="Proteomes" id="UP000613840">
    <property type="component" value="Unassembled WGS sequence"/>
</dbReference>
<feature type="transmembrane region" description="Helical" evidence="8">
    <location>
        <begin position="488"/>
        <end position="506"/>
    </location>
</feature>
<dbReference type="GO" id="GO:0016758">
    <property type="term" value="F:hexosyltransferase activity"/>
    <property type="evidence" value="ECO:0007669"/>
    <property type="project" value="TreeGrafter"/>
</dbReference>
<evidence type="ECO:0000256" key="8">
    <source>
        <dbReference type="SAM" id="Phobius"/>
    </source>
</evidence>
<feature type="transmembrane region" description="Helical" evidence="8">
    <location>
        <begin position="40"/>
        <end position="58"/>
    </location>
</feature>
<dbReference type="EMBL" id="BMMZ01000005">
    <property type="protein sequence ID" value="GGL63998.1"/>
    <property type="molecule type" value="Genomic_DNA"/>
</dbReference>
<feature type="domain" description="Glycosyltransferase 2-like" evidence="9">
    <location>
        <begin position="189"/>
        <end position="396"/>
    </location>
</feature>
<dbReference type="InterPro" id="IPR001173">
    <property type="entry name" value="Glyco_trans_2-like"/>
</dbReference>
<evidence type="ECO:0000313" key="10">
    <source>
        <dbReference type="EMBL" id="GGL63998.1"/>
    </source>
</evidence>
<dbReference type="AlphaFoldDB" id="A0A917S9V4"/>
<keyword evidence="3" id="KW-0808">Transferase</keyword>
<protein>
    <recommendedName>
        <fullName evidence="9">Glycosyltransferase 2-like domain-containing protein</fullName>
    </recommendedName>
</protein>
<evidence type="ECO:0000256" key="7">
    <source>
        <dbReference type="SAM" id="MobiDB-lite"/>
    </source>
</evidence>
<feature type="transmembrane region" description="Helical" evidence="8">
    <location>
        <begin position="350"/>
        <end position="369"/>
    </location>
</feature>
<evidence type="ECO:0000313" key="11">
    <source>
        <dbReference type="Proteomes" id="UP000613840"/>
    </source>
</evidence>
<dbReference type="SUPFAM" id="SSF53448">
    <property type="entry name" value="Nucleotide-diphospho-sugar transferases"/>
    <property type="match status" value="1"/>
</dbReference>
<evidence type="ECO:0000256" key="2">
    <source>
        <dbReference type="ARBA" id="ARBA00022676"/>
    </source>
</evidence>
<feature type="transmembrane region" description="Helical" evidence="8">
    <location>
        <begin position="414"/>
        <end position="435"/>
    </location>
</feature>
<evidence type="ECO:0000259" key="9">
    <source>
        <dbReference type="Pfam" id="PF13632"/>
    </source>
</evidence>
<reference evidence="10" key="2">
    <citation type="submission" date="2020-09" db="EMBL/GenBank/DDBJ databases">
        <authorList>
            <person name="Sun Q."/>
            <person name="Zhou Y."/>
        </authorList>
    </citation>
    <scope>NUCLEOTIDE SEQUENCE</scope>
    <source>
        <strain evidence="10">CGMCC 4.7306</strain>
    </source>
</reference>
<gene>
    <name evidence="10" type="ORF">GCM10011575_23050</name>
</gene>
<keyword evidence="6 8" id="KW-0472">Membrane</keyword>
<dbReference type="RefSeq" id="WP_188895519.1">
    <property type="nucleotide sequence ID" value="NZ_BMMZ01000005.1"/>
</dbReference>
<feature type="compositionally biased region" description="Basic and acidic residues" evidence="7">
    <location>
        <begin position="533"/>
        <end position="542"/>
    </location>
</feature>
<feature type="transmembrane region" description="Helical" evidence="8">
    <location>
        <begin position="456"/>
        <end position="476"/>
    </location>
</feature>
<dbReference type="InterPro" id="IPR050321">
    <property type="entry name" value="Glycosyltr_2/OpgH_subfam"/>
</dbReference>
<keyword evidence="5 8" id="KW-1133">Transmembrane helix</keyword>
<evidence type="ECO:0000256" key="5">
    <source>
        <dbReference type="ARBA" id="ARBA00022989"/>
    </source>
</evidence>
<evidence type="ECO:0000256" key="6">
    <source>
        <dbReference type="ARBA" id="ARBA00023136"/>
    </source>
</evidence>
<keyword evidence="2" id="KW-0328">Glycosyltransferase</keyword>
<accession>A0A917S9V4</accession>
<proteinExistence type="predicted"/>
<dbReference type="InterPro" id="IPR029044">
    <property type="entry name" value="Nucleotide-diphossugar_trans"/>
</dbReference>
<dbReference type="Pfam" id="PF13632">
    <property type="entry name" value="Glyco_trans_2_3"/>
    <property type="match status" value="1"/>
</dbReference>
<dbReference type="PANTHER" id="PTHR43867:SF2">
    <property type="entry name" value="CELLULOSE SYNTHASE CATALYTIC SUBUNIT A [UDP-FORMING]"/>
    <property type="match status" value="1"/>
</dbReference>
<sequence length="548" mass="60071">MSDLPITPPANATLATRPRHRLTGPTADTTYAVLRQPEPWLVRLMVLLNVLATFWYFSWLLHPERVGNPFLYGLLLLAEFFNVAQALGFWWTMLSDRPRKTPVPAAHYASVDVFVPRYNEPVDIVEPVIAASVELRGADVTVYLLDDGGSPEFAALARKYGAEYIARDEHDGAKAGNINNALAMTDSDYVLVLDCDHVPHPEFLRRTLGYFADEKLAFVQTPQYYANADRNPVAAAAWAQQALFFGCIARGKSRIGAMFCCGTNVVFRRTALDDVGGFPTHSITEDFELSVIMQERGWHTEYVSEVLVQGLGPEDMASYTSQQLRWARGCLSAVGRVLRAKLPIKIKSQYALSSLHFLTGWTVMIYMSLPVIKLLTGEQPVAASTANTFLVHFAPYFMLSIAIVGIAGGGVYKFSAYALSAASFWIHIAATISVVTRRKGRFVVTPKGGAGQWQPATVWPGLVVCGLLLVVGVRGVLLSQDAATLNNVAFAGLHLVVLGTGMSWALRPRALEERSKAELPTGESRWQSTSGRPGEDQSDPLKELVPAP</sequence>
<dbReference type="GO" id="GO:0005886">
    <property type="term" value="C:plasma membrane"/>
    <property type="evidence" value="ECO:0007669"/>
    <property type="project" value="TreeGrafter"/>
</dbReference>
<feature type="transmembrane region" description="Helical" evidence="8">
    <location>
        <begin position="389"/>
        <end position="408"/>
    </location>
</feature>